<sequence length="92" mass="10033">MRTIPAGEFKAKCLALMDEVESTGEVIVVTKRGKPVVRIGPAKIARKHQTQENDIFGFMHSQGAHAGDIVGPIIPAEEWSHLQIVDEGEESV</sequence>
<dbReference type="Gene3D" id="3.40.1620.10">
    <property type="entry name" value="YefM-like domain"/>
    <property type="match status" value="1"/>
</dbReference>
<comment type="function">
    <text evidence="2">Antitoxin component of a type II toxin-antitoxin (TA) system.</text>
</comment>
<accession>A0ABW1E9C5</accession>
<dbReference type="EMBL" id="JBHSPH010000001">
    <property type="protein sequence ID" value="MFC5860917.1"/>
    <property type="molecule type" value="Genomic_DNA"/>
</dbReference>
<dbReference type="InterPro" id="IPR036165">
    <property type="entry name" value="YefM-like_sf"/>
</dbReference>
<dbReference type="Pfam" id="PF02604">
    <property type="entry name" value="PhdYeFM_antitox"/>
    <property type="match status" value="1"/>
</dbReference>
<evidence type="ECO:0000313" key="3">
    <source>
        <dbReference type="EMBL" id="MFC5860917.1"/>
    </source>
</evidence>
<evidence type="ECO:0000256" key="2">
    <source>
        <dbReference type="RuleBase" id="RU362080"/>
    </source>
</evidence>
<gene>
    <name evidence="3" type="ORF">ACFPT7_01270</name>
</gene>
<dbReference type="SUPFAM" id="SSF143120">
    <property type="entry name" value="YefM-like"/>
    <property type="match status" value="1"/>
</dbReference>
<dbReference type="NCBIfam" id="TIGR01552">
    <property type="entry name" value="phd_fam"/>
    <property type="match status" value="1"/>
</dbReference>
<reference evidence="4" key="1">
    <citation type="journal article" date="2019" name="Int. J. Syst. Evol. Microbiol.">
        <title>The Global Catalogue of Microorganisms (GCM) 10K type strain sequencing project: providing services to taxonomists for standard genome sequencing and annotation.</title>
        <authorList>
            <consortium name="The Broad Institute Genomics Platform"/>
            <consortium name="The Broad Institute Genome Sequencing Center for Infectious Disease"/>
            <person name="Wu L."/>
            <person name="Ma J."/>
        </authorList>
    </citation>
    <scope>NUCLEOTIDE SEQUENCE [LARGE SCALE GENOMIC DNA]</scope>
    <source>
        <strain evidence="4">JCM 4087</strain>
    </source>
</reference>
<evidence type="ECO:0000313" key="4">
    <source>
        <dbReference type="Proteomes" id="UP001596091"/>
    </source>
</evidence>
<evidence type="ECO:0000256" key="1">
    <source>
        <dbReference type="ARBA" id="ARBA00009981"/>
    </source>
</evidence>
<dbReference type="Proteomes" id="UP001596091">
    <property type="component" value="Unassembled WGS sequence"/>
</dbReference>
<dbReference type="RefSeq" id="WP_263334854.1">
    <property type="nucleotide sequence ID" value="NZ_JAGSYH010000002.1"/>
</dbReference>
<organism evidence="3 4">
    <name type="scientific">Acidicapsa dinghuensis</name>
    <dbReference type="NCBI Taxonomy" id="2218256"/>
    <lineage>
        <taxon>Bacteria</taxon>
        <taxon>Pseudomonadati</taxon>
        <taxon>Acidobacteriota</taxon>
        <taxon>Terriglobia</taxon>
        <taxon>Terriglobales</taxon>
        <taxon>Acidobacteriaceae</taxon>
        <taxon>Acidicapsa</taxon>
    </lineage>
</organism>
<protein>
    <recommendedName>
        <fullName evidence="2">Antitoxin</fullName>
    </recommendedName>
</protein>
<name>A0ABW1E9C5_9BACT</name>
<comment type="similarity">
    <text evidence="1 2">Belongs to the phD/YefM antitoxin family.</text>
</comment>
<dbReference type="InterPro" id="IPR006442">
    <property type="entry name" value="Antitoxin_Phd/YefM"/>
</dbReference>
<keyword evidence="4" id="KW-1185">Reference proteome</keyword>
<comment type="caution">
    <text evidence="3">The sequence shown here is derived from an EMBL/GenBank/DDBJ whole genome shotgun (WGS) entry which is preliminary data.</text>
</comment>
<proteinExistence type="inferred from homology"/>